<feature type="region of interest" description="Disordered" evidence="1">
    <location>
        <begin position="115"/>
        <end position="158"/>
    </location>
</feature>
<dbReference type="Proteomes" id="UP000816034">
    <property type="component" value="Unassembled WGS sequence"/>
</dbReference>
<accession>A0AA88KQJ0</accession>
<organism evidence="2 3">
    <name type="scientific">Naegleria lovaniensis</name>
    <name type="common">Amoeba</name>
    <dbReference type="NCBI Taxonomy" id="51637"/>
    <lineage>
        <taxon>Eukaryota</taxon>
        <taxon>Discoba</taxon>
        <taxon>Heterolobosea</taxon>
        <taxon>Tetramitia</taxon>
        <taxon>Eutetramitia</taxon>
        <taxon>Vahlkampfiidae</taxon>
        <taxon>Naegleria</taxon>
    </lineage>
</organism>
<keyword evidence="3" id="KW-1185">Reference proteome</keyword>
<feature type="compositionally biased region" description="Low complexity" evidence="1">
    <location>
        <begin position="136"/>
        <end position="158"/>
    </location>
</feature>
<evidence type="ECO:0000256" key="1">
    <source>
        <dbReference type="SAM" id="MobiDB-lite"/>
    </source>
</evidence>
<dbReference type="GeneID" id="68105777"/>
<comment type="caution">
    <text evidence="2">The sequence shown here is derived from an EMBL/GenBank/DDBJ whole genome shotgun (WGS) entry which is preliminary data.</text>
</comment>
<gene>
    <name evidence="2" type="ORF">C9374_013324</name>
</gene>
<dbReference type="AlphaFoldDB" id="A0AA88KQJ0"/>
<sequence length="283" mass="31690">MQQQPPPFNHTIIDEDDLVALLPLTESSSSINNNSQVVGSTSTTVTTTMLPAEIHDTSFKQQQQQLLMDESNNPTAEEDTFIIPRLPLTVTTSSFTYRSSSPKTLSGMTTSMVDNTTISTHSSQPTMQQQRVTPGSSHTKSSSSATSIHANSVSTTHSTSSPLTLMVKYVNSNNGKELYSTLIRMEKYPESLEFVQQVTLKRWNDKCEIVNTNLQPTTHHLKTSSPSSIILTGSSIWKKRETPFSRIRVQCTDRFNSRIQLDLDNTFLKDFNLKENDLLWVLV</sequence>
<reference evidence="2 3" key="1">
    <citation type="journal article" date="2018" name="BMC Genomics">
        <title>The genome of Naegleria lovaniensis, the basis for a comparative approach to unravel pathogenicity factors of the human pathogenic amoeba N. fowleri.</title>
        <authorList>
            <person name="Liechti N."/>
            <person name="Schurch N."/>
            <person name="Bruggmann R."/>
            <person name="Wittwer M."/>
        </authorList>
    </citation>
    <scope>NUCLEOTIDE SEQUENCE [LARGE SCALE GENOMIC DNA]</scope>
    <source>
        <strain evidence="2 3">ATCC 30569</strain>
    </source>
</reference>
<proteinExistence type="predicted"/>
<evidence type="ECO:0000313" key="2">
    <source>
        <dbReference type="EMBL" id="KAG2391839.1"/>
    </source>
</evidence>
<dbReference type="RefSeq" id="XP_044553733.1">
    <property type="nucleotide sequence ID" value="XM_044689188.1"/>
</dbReference>
<name>A0AA88KQJ0_NAELO</name>
<dbReference type="EMBL" id="PYSW02000006">
    <property type="protein sequence ID" value="KAG2391839.1"/>
    <property type="molecule type" value="Genomic_DNA"/>
</dbReference>
<feature type="compositionally biased region" description="Polar residues" evidence="1">
    <location>
        <begin position="115"/>
        <end position="135"/>
    </location>
</feature>
<evidence type="ECO:0000313" key="3">
    <source>
        <dbReference type="Proteomes" id="UP000816034"/>
    </source>
</evidence>
<protein>
    <submittedName>
        <fullName evidence="2">Uncharacterized protein</fullName>
    </submittedName>
</protein>